<evidence type="ECO:0008006" key="6">
    <source>
        <dbReference type="Google" id="ProtNLM"/>
    </source>
</evidence>
<dbReference type="Proteomes" id="UP000593562">
    <property type="component" value="Unassembled WGS sequence"/>
</dbReference>
<dbReference type="NCBIfam" id="TIGR00756">
    <property type="entry name" value="PPR"/>
    <property type="match status" value="5"/>
</dbReference>
<dbReference type="InterPro" id="IPR011990">
    <property type="entry name" value="TPR-like_helical_dom_sf"/>
</dbReference>
<organism evidence="4 5">
    <name type="scientific">Tripterygium wilfordii</name>
    <name type="common">Thunder God vine</name>
    <dbReference type="NCBI Taxonomy" id="458696"/>
    <lineage>
        <taxon>Eukaryota</taxon>
        <taxon>Viridiplantae</taxon>
        <taxon>Streptophyta</taxon>
        <taxon>Embryophyta</taxon>
        <taxon>Tracheophyta</taxon>
        <taxon>Spermatophyta</taxon>
        <taxon>Magnoliopsida</taxon>
        <taxon>eudicotyledons</taxon>
        <taxon>Gunneridae</taxon>
        <taxon>Pentapetalae</taxon>
        <taxon>rosids</taxon>
        <taxon>fabids</taxon>
        <taxon>Celastrales</taxon>
        <taxon>Celastraceae</taxon>
        <taxon>Tripterygium</taxon>
    </lineage>
</organism>
<dbReference type="InterPro" id="IPR002885">
    <property type="entry name" value="PPR_rpt"/>
</dbReference>
<proteinExistence type="inferred from homology"/>
<keyword evidence="2" id="KW-0677">Repeat</keyword>
<dbReference type="Gene3D" id="1.25.40.10">
    <property type="entry name" value="Tetratricopeptide repeat domain"/>
    <property type="match status" value="3"/>
</dbReference>
<dbReference type="Pfam" id="PF13041">
    <property type="entry name" value="PPR_2"/>
    <property type="match status" value="2"/>
</dbReference>
<dbReference type="OrthoDB" id="733434at2759"/>
<evidence type="ECO:0000256" key="1">
    <source>
        <dbReference type="ARBA" id="ARBA00007626"/>
    </source>
</evidence>
<feature type="repeat" description="PPR" evidence="3">
    <location>
        <begin position="231"/>
        <end position="265"/>
    </location>
</feature>
<gene>
    <name evidence="4" type="ORF">HS088_TW09G00783</name>
</gene>
<feature type="repeat" description="PPR" evidence="3">
    <location>
        <begin position="436"/>
        <end position="470"/>
    </location>
</feature>
<evidence type="ECO:0000256" key="3">
    <source>
        <dbReference type="PROSITE-ProRule" id="PRU00708"/>
    </source>
</evidence>
<dbReference type="PANTHER" id="PTHR47941">
    <property type="entry name" value="PENTATRICOPEPTIDE REPEAT-CONTAINING PROTEIN 3, MITOCHONDRIAL"/>
    <property type="match status" value="1"/>
</dbReference>
<keyword evidence="5" id="KW-1185">Reference proteome</keyword>
<evidence type="ECO:0000256" key="2">
    <source>
        <dbReference type="ARBA" id="ARBA00022737"/>
    </source>
</evidence>
<dbReference type="EMBL" id="JAAARO010000009">
    <property type="protein sequence ID" value="KAF5742725.1"/>
    <property type="molecule type" value="Genomic_DNA"/>
</dbReference>
<name>A0A7J7D8M6_TRIWF</name>
<reference evidence="4 5" key="1">
    <citation type="journal article" date="2020" name="Nat. Commun.">
        <title>Genome of Tripterygium wilfordii and identification of cytochrome P450 involved in triptolide biosynthesis.</title>
        <authorList>
            <person name="Tu L."/>
            <person name="Su P."/>
            <person name="Zhang Z."/>
            <person name="Gao L."/>
            <person name="Wang J."/>
            <person name="Hu T."/>
            <person name="Zhou J."/>
            <person name="Zhang Y."/>
            <person name="Zhao Y."/>
            <person name="Liu Y."/>
            <person name="Song Y."/>
            <person name="Tong Y."/>
            <person name="Lu Y."/>
            <person name="Yang J."/>
            <person name="Xu C."/>
            <person name="Jia M."/>
            <person name="Peters R.J."/>
            <person name="Huang L."/>
            <person name="Gao W."/>
        </authorList>
    </citation>
    <scope>NUCLEOTIDE SEQUENCE [LARGE SCALE GENOMIC DNA]</scope>
    <source>
        <strain evidence="5">cv. XIE 37</strain>
        <tissue evidence="4">Leaf</tissue>
    </source>
</reference>
<sequence>MLCRTGTPHGASFRSSSLSKFFAAILSSPFSDCPTHTNNPPTSLILRNHREVSPSVSSSLVSAICSLLSHNANQTPNLEILLYDYKEMLNSDIVLQILMNYRQLGRVRTIEFFSWAGSQMGFQFDDCVIEYMADFLGRRKLFDDMKCLLVTVFSHKRNISCRVFSICIRFLGRQGRVREALCLFQEMETMFHCKPDNYVYNNMLYVLCKKETSGELIDVALDIFHQIKWPDTYSYSNVLVGLCKFGRYEAVLQVFHEMGRVGLVPTRSAVNALIADLCSLSAKEGAIEKVRVKDARRPFTILVPNVGVQSGAIQPALGVFWAVHSLGLLPSTYVISRLIYELCRLQMVDEALEVLKIVEEKKHNCVEEGYSVVIQALCEKRLVKEASHLFQRMLSKGLKPKLVVYNSILCMQCKLGCLDEAQRVFEIMNKKRCLPDNVTYTALVHAYGEARNWEGAYDILIDMLGLGWILHFHTYSLVDKLLRECGQKDLSIKLKGKLESQILLKHCKMGQLQVVYEKLRSMLDRGFCPPTYVGNACEHAFQQHGSFKIVDELLQKMDKV</sequence>
<dbReference type="Pfam" id="PF01535">
    <property type="entry name" value="PPR"/>
    <property type="match status" value="2"/>
</dbReference>
<feature type="repeat" description="PPR" evidence="3">
    <location>
        <begin position="366"/>
        <end position="400"/>
    </location>
</feature>
<dbReference type="PROSITE" id="PS51375">
    <property type="entry name" value="PPR"/>
    <property type="match status" value="4"/>
</dbReference>
<accession>A0A7J7D8M6</accession>
<protein>
    <recommendedName>
        <fullName evidence="6">Pentatricopeptide repeat-containing protein</fullName>
    </recommendedName>
</protein>
<evidence type="ECO:0000313" key="4">
    <source>
        <dbReference type="EMBL" id="KAF5742725.1"/>
    </source>
</evidence>
<dbReference type="InParanoid" id="A0A7J7D8M6"/>
<evidence type="ECO:0000313" key="5">
    <source>
        <dbReference type="Proteomes" id="UP000593562"/>
    </source>
</evidence>
<comment type="caution">
    <text evidence="4">The sequence shown here is derived from an EMBL/GenBank/DDBJ whole genome shotgun (WGS) entry which is preliminary data.</text>
</comment>
<dbReference type="AlphaFoldDB" id="A0A7J7D8M6"/>
<feature type="repeat" description="PPR" evidence="3">
    <location>
        <begin position="401"/>
        <end position="435"/>
    </location>
</feature>
<comment type="similarity">
    <text evidence="1">Belongs to the PPR family. P subfamily.</text>
</comment>